<feature type="domain" description="4'-phosphopantetheinyl transferase" evidence="3">
    <location>
        <begin position="142"/>
        <end position="243"/>
    </location>
</feature>
<dbReference type="GO" id="GO:0008897">
    <property type="term" value="F:holo-[acyl-carrier-protein] synthase activity"/>
    <property type="evidence" value="ECO:0007669"/>
    <property type="project" value="InterPro"/>
</dbReference>
<comment type="caution">
    <text evidence="5">The sequence shown here is derived from an EMBL/GenBank/DDBJ whole genome shotgun (WGS) entry which is preliminary data.</text>
</comment>
<proteinExistence type="inferred from homology"/>
<evidence type="ECO:0000256" key="2">
    <source>
        <dbReference type="ARBA" id="ARBA00022679"/>
    </source>
</evidence>
<dbReference type="InterPro" id="IPR008278">
    <property type="entry name" value="4-PPantetheinyl_Trfase_dom"/>
</dbReference>
<dbReference type="Pfam" id="PF01648">
    <property type="entry name" value="ACPS"/>
    <property type="match status" value="1"/>
</dbReference>
<dbReference type="PANTHER" id="PTHR12215:SF10">
    <property type="entry name" value="L-AMINOADIPATE-SEMIALDEHYDE DEHYDROGENASE-PHOSPHOPANTETHEINYL TRANSFERASE"/>
    <property type="match status" value="1"/>
</dbReference>
<keyword evidence="2" id="KW-0808">Transferase</keyword>
<comment type="similarity">
    <text evidence="1">Belongs to the P-Pant transferase superfamily. Gsp/Sfp/HetI/AcpT family.</text>
</comment>
<dbReference type="GO" id="GO:0000287">
    <property type="term" value="F:magnesium ion binding"/>
    <property type="evidence" value="ECO:0007669"/>
    <property type="project" value="InterPro"/>
</dbReference>
<dbReference type="OrthoDB" id="9808281at2"/>
<dbReference type="Gene3D" id="3.90.470.20">
    <property type="entry name" value="4'-phosphopantetheinyl transferase domain"/>
    <property type="match status" value="2"/>
</dbReference>
<dbReference type="Pfam" id="PF22624">
    <property type="entry name" value="AASDHPPT_N"/>
    <property type="match status" value="1"/>
</dbReference>
<dbReference type="InterPro" id="IPR037143">
    <property type="entry name" value="4-PPantetheinyl_Trfase_dom_sf"/>
</dbReference>
<evidence type="ECO:0000313" key="6">
    <source>
        <dbReference type="Proteomes" id="UP000241444"/>
    </source>
</evidence>
<keyword evidence="6" id="KW-1185">Reference proteome</keyword>
<name>A0A2P7BP14_9HYPH</name>
<dbReference type="EMBL" id="PGGO01000010">
    <property type="protein sequence ID" value="PSH68211.1"/>
    <property type="molecule type" value="Genomic_DNA"/>
</dbReference>
<evidence type="ECO:0000259" key="4">
    <source>
        <dbReference type="Pfam" id="PF22624"/>
    </source>
</evidence>
<gene>
    <name evidence="5" type="ORF">CU102_14935</name>
</gene>
<organism evidence="5 6">
    <name type="scientific">Phyllobacterium brassicacearum</name>
    <dbReference type="NCBI Taxonomy" id="314235"/>
    <lineage>
        <taxon>Bacteria</taxon>
        <taxon>Pseudomonadati</taxon>
        <taxon>Pseudomonadota</taxon>
        <taxon>Alphaproteobacteria</taxon>
        <taxon>Hyphomicrobiales</taxon>
        <taxon>Phyllobacteriaceae</taxon>
        <taxon>Phyllobacterium</taxon>
    </lineage>
</organism>
<dbReference type="InterPro" id="IPR055066">
    <property type="entry name" value="AASDHPPT_N"/>
</dbReference>
<evidence type="ECO:0000256" key="1">
    <source>
        <dbReference type="ARBA" id="ARBA00010990"/>
    </source>
</evidence>
<dbReference type="InterPro" id="IPR050559">
    <property type="entry name" value="P-Pant_transferase_sf"/>
</dbReference>
<accession>A0A2P7BP14</accession>
<evidence type="ECO:0000313" key="5">
    <source>
        <dbReference type="EMBL" id="PSH68211.1"/>
    </source>
</evidence>
<dbReference type="SUPFAM" id="SSF56214">
    <property type="entry name" value="4'-phosphopantetheinyl transferase"/>
    <property type="match status" value="2"/>
</dbReference>
<evidence type="ECO:0000259" key="3">
    <source>
        <dbReference type="Pfam" id="PF01648"/>
    </source>
</evidence>
<reference evidence="6" key="1">
    <citation type="submission" date="2017-11" db="EMBL/GenBank/DDBJ databases">
        <authorList>
            <person name="Kuznetsova I."/>
            <person name="Sazanova A."/>
            <person name="Chirak E."/>
            <person name="Safronova V."/>
            <person name="Willems A."/>
        </authorList>
    </citation>
    <scope>NUCLEOTIDE SEQUENCE [LARGE SCALE GENOMIC DNA]</scope>
    <source>
        <strain evidence="6">STM 196</strain>
    </source>
</reference>
<dbReference type="PANTHER" id="PTHR12215">
    <property type="entry name" value="PHOSPHOPANTETHEINE TRANSFERASE"/>
    <property type="match status" value="1"/>
</dbReference>
<sequence>MPLPSGNPYEPVEGRGVTMFPRSPLLDVPQVSDAPANSQACVDIWWWPYDADVDWHRICDGLTLEEKSRAATFHYEKDAISFIAGRHLQRATVSKYTSIPVQDLHIAAGPHGKPCLTNSVIAFNLTNAEGLAALAISRDCSAVGIDAEPMARVIETEASSLFCSSAELDILSTLPPGESRSLRLSYWVLKESLVKATGTGFVTAPNQLTIRLDRPTNAIRFDNPIANGNTSWHHHLLQGPGHLIAISAQTDRAQLILRQREFSSLPGDYQ</sequence>
<dbReference type="AlphaFoldDB" id="A0A2P7BP14"/>
<dbReference type="GO" id="GO:0005829">
    <property type="term" value="C:cytosol"/>
    <property type="evidence" value="ECO:0007669"/>
    <property type="project" value="TreeGrafter"/>
</dbReference>
<dbReference type="GO" id="GO:0019878">
    <property type="term" value="P:lysine biosynthetic process via aminoadipic acid"/>
    <property type="evidence" value="ECO:0007669"/>
    <property type="project" value="TreeGrafter"/>
</dbReference>
<feature type="domain" description="4'-phosphopantetheinyl transferase N-terminal" evidence="4">
    <location>
        <begin position="46"/>
        <end position="130"/>
    </location>
</feature>
<dbReference type="Proteomes" id="UP000241444">
    <property type="component" value="Unassembled WGS sequence"/>
</dbReference>
<protein>
    <submittedName>
        <fullName evidence="5">Uncharacterized protein</fullName>
    </submittedName>
</protein>